<dbReference type="InterPro" id="IPR011335">
    <property type="entry name" value="Restrct_endonuc-II-like"/>
</dbReference>
<dbReference type="EMBL" id="JACJQL010000002">
    <property type="protein sequence ID" value="MBD2250319.1"/>
    <property type="molecule type" value="Genomic_DNA"/>
</dbReference>
<reference evidence="1 2" key="1">
    <citation type="journal article" date="2020" name="ISME J.">
        <title>Comparative genomics reveals insights into cyanobacterial evolution and habitat adaptation.</title>
        <authorList>
            <person name="Chen M.Y."/>
            <person name="Teng W.K."/>
            <person name="Zhao L."/>
            <person name="Hu C.X."/>
            <person name="Zhou Y.K."/>
            <person name="Han B.P."/>
            <person name="Song L.R."/>
            <person name="Shu W.S."/>
        </authorList>
    </citation>
    <scope>NUCLEOTIDE SEQUENCE [LARGE SCALE GENOMIC DNA]</scope>
    <source>
        <strain evidence="1 2">FACHB-3921</strain>
    </source>
</reference>
<proteinExistence type="predicted"/>
<dbReference type="Proteomes" id="UP000621307">
    <property type="component" value="Unassembled WGS sequence"/>
</dbReference>
<dbReference type="Gene3D" id="3.40.1350.10">
    <property type="match status" value="1"/>
</dbReference>
<evidence type="ECO:0000313" key="1">
    <source>
        <dbReference type="EMBL" id="MBD2250319.1"/>
    </source>
</evidence>
<dbReference type="Pfam" id="PF08814">
    <property type="entry name" value="XisH"/>
    <property type="match status" value="1"/>
</dbReference>
<comment type="caution">
    <text evidence="1">The sequence shown here is derived from an EMBL/GenBank/DDBJ whole genome shotgun (WGS) entry which is preliminary data.</text>
</comment>
<dbReference type="SUPFAM" id="SSF52980">
    <property type="entry name" value="Restriction endonuclease-like"/>
    <property type="match status" value="1"/>
</dbReference>
<dbReference type="RefSeq" id="WP_190565744.1">
    <property type="nucleotide sequence ID" value="NZ_JACJQL010000002.1"/>
</dbReference>
<dbReference type="InterPro" id="IPR011856">
    <property type="entry name" value="tRNA_endonuc-like_dom_sf"/>
</dbReference>
<name>A0ABR8BA35_9NOSO</name>
<protein>
    <submittedName>
        <fullName evidence="1">XisH family protein</fullName>
    </submittedName>
</protein>
<evidence type="ECO:0000313" key="2">
    <source>
        <dbReference type="Proteomes" id="UP000621307"/>
    </source>
</evidence>
<accession>A0ABR8BA35</accession>
<keyword evidence="2" id="KW-1185">Reference proteome</keyword>
<gene>
    <name evidence="1" type="ORF">H6G14_03220</name>
</gene>
<dbReference type="InterPro" id="IPR014919">
    <property type="entry name" value="XisH"/>
</dbReference>
<sequence>MPAKDIYHDAVKNALIKDGWTITFDPYPIKYEEVKLLADLAGEKTISATKKGELIVIEIKSFLGRSTMREFETALGQYLIYQTFLDITQPRYKIYLAISKNIYTKFFQQVAIKLILQKYQVLLLVVDISKEEIMQWIN</sequence>
<organism evidence="1 2">
    <name type="scientific">Nostoc parmelioides FACHB-3921</name>
    <dbReference type="NCBI Taxonomy" id="2692909"/>
    <lineage>
        <taxon>Bacteria</taxon>
        <taxon>Bacillati</taxon>
        <taxon>Cyanobacteriota</taxon>
        <taxon>Cyanophyceae</taxon>
        <taxon>Nostocales</taxon>
        <taxon>Nostocaceae</taxon>
        <taxon>Nostoc</taxon>
    </lineage>
</organism>
<dbReference type="CDD" id="cd22366">
    <property type="entry name" value="XisH-like"/>
    <property type="match status" value="1"/>
</dbReference>